<evidence type="ECO:0008006" key="3">
    <source>
        <dbReference type="Google" id="ProtNLM"/>
    </source>
</evidence>
<sequence length="78" mass="8962">MNSLQYQEILEENVMESVTNLRLGRHWTFQQDNDPKHTSKSTRAWLKMKVKYNNSGKMSGPKFLHSAVKDSVPVIANA</sequence>
<dbReference type="InterPro" id="IPR036397">
    <property type="entry name" value="RNaseH_sf"/>
</dbReference>
<dbReference type="Ensembl" id="ENSPNAT00000074927.1">
    <property type="protein sequence ID" value="ENSPNAP00000074053.1"/>
    <property type="gene ID" value="ENSPNAG00000037313.1"/>
</dbReference>
<dbReference type="Gene3D" id="3.30.420.10">
    <property type="entry name" value="Ribonuclease H-like superfamily/Ribonuclease H"/>
    <property type="match status" value="1"/>
</dbReference>
<reference evidence="1" key="3">
    <citation type="submission" date="2025-09" db="UniProtKB">
        <authorList>
            <consortium name="Ensembl"/>
        </authorList>
    </citation>
    <scope>IDENTIFICATION</scope>
</reference>
<protein>
    <recommendedName>
        <fullName evidence="3">Tc1-like transposase DDE domain-containing protein</fullName>
    </recommendedName>
</protein>
<reference evidence="1 2" key="1">
    <citation type="submission" date="2020-10" db="EMBL/GenBank/DDBJ databases">
        <title>Pygocentrus nattereri (red-bellied piranha) genome, fPygNat1, primary haplotype.</title>
        <authorList>
            <person name="Myers G."/>
            <person name="Meyer A."/>
            <person name="Karagic N."/>
            <person name="Pippel M."/>
            <person name="Winkler S."/>
            <person name="Tracey A."/>
            <person name="Wood J."/>
            <person name="Formenti G."/>
            <person name="Howe K."/>
            <person name="Fedrigo O."/>
            <person name="Jarvis E.D."/>
        </authorList>
    </citation>
    <scope>NUCLEOTIDE SEQUENCE [LARGE SCALE GENOMIC DNA]</scope>
</reference>
<proteinExistence type="predicted"/>
<organism evidence="1 2">
    <name type="scientific">Pygocentrus nattereri</name>
    <name type="common">Red-bellied piranha</name>
    <dbReference type="NCBI Taxonomy" id="42514"/>
    <lineage>
        <taxon>Eukaryota</taxon>
        <taxon>Metazoa</taxon>
        <taxon>Chordata</taxon>
        <taxon>Craniata</taxon>
        <taxon>Vertebrata</taxon>
        <taxon>Euteleostomi</taxon>
        <taxon>Actinopterygii</taxon>
        <taxon>Neopterygii</taxon>
        <taxon>Teleostei</taxon>
        <taxon>Ostariophysi</taxon>
        <taxon>Characiformes</taxon>
        <taxon>Characoidei</taxon>
        <taxon>Pygocentrus</taxon>
    </lineage>
</organism>
<dbReference type="GO" id="GO:0003676">
    <property type="term" value="F:nucleic acid binding"/>
    <property type="evidence" value="ECO:0007669"/>
    <property type="project" value="InterPro"/>
</dbReference>
<dbReference type="GeneTree" id="ENSGT01060000250120"/>
<dbReference type="Proteomes" id="UP001501920">
    <property type="component" value="Chromosome 19"/>
</dbReference>
<evidence type="ECO:0000313" key="2">
    <source>
        <dbReference type="Proteomes" id="UP001501920"/>
    </source>
</evidence>
<accession>A0AAR2LBS8</accession>
<name>A0AAR2LBS8_PYGNA</name>
<evidence type="ECO:0000313" key="1">
    <source>
        <dbReference type="Ensembl" id="ENSPNAP00000074053.1"/>
    </source>
</evidence>
<dbReference type="AlphaFoldDB" id="A0AAR2LBS8"/>
<reference evidence="1" key="2">
    <citation type="submission" date="2025-08" db="UniProtKB">
        <authorList>
            <consortium name="Ensembl"/>
        </authorList>
    </citation>
    <scope>IDENTIFICATION</scope>
</reference>
<keyword evidence="2" id="KW-1185">Reference proteome</keyword>